<dbReference type="RefSeq" id="WP_183418474.1">
    <property type="nucleotide sequence ID" value="NZ_JACHXY010000001.1"/>
</dbReference>
<name>A0A7W5GFA2_9MICO</name>
<sequence length="96" mass="10640">MQTSSPPRSLTPVALRVRAVLNEWDPIGVHHIGHGWPDDEYDDLILPVLDALDVHPSVDHLAAELREVVEHDYGLPTPMGSHDAARSLLSLVERSH</sequence>
<evidence type="ECO:0008006" key="3">
    <source>
        <dbReference type="Google" id="ProtNLM"/>
    </source>
</evidence>
<gene>
    <name evidence="1" type="ORF">FHS07_000671</name>
</gene>
<dbReference type="Proteomes" id="UP000543579">
    <property type="component" value="Unassembled WGS sequence"/>
</dbReference>
<evidence type="ECO:0000313" key="1">
    <source>
        <dbReference type="EMBL" id="MBB3156987.1"/>
    </source>
</evidence>
<dbReference type="InterPro" id="IPR023162">
    <property type="entry name" value="Apc36109-like_dom_sf"/>
</dbReference>
<comment type="caution">
    <text evidence="1">The sequence shown here is derived from an EMBL/GenBank/DDBJ whole genome shotgun (WGS) entry which is preliminary data.</text>
</comment>
<dbReference type="Gene3D" id="1.10.340.20">
    <property type="entry name" value="Apc36109-like domain"/>
    <property type="match status" value="1"/>
</dbReference>
<organism evidence="1 2">
    <name type="scientific">Microbacterium proteolyticum</name>
    <dbReference type="NCBI Taxonomy" id="1572644"/>
    <lineage>
        <taxon>Bacteria</taxon>
        <taxon>Bacillati</taxon>
        <taxon>Actinomycetota</taxon>
        <taxon>Actinomycetes</taxon>
        <taxon>Micrococcales</taxon>
        <taxon>Microbacteriaceae</taxon>
        <taxon>Microbacterium</taxon>
    </lineage>
</organism>
<dbReference type="SUPFAM" id="SSF116922">
    <property type="entry name" value="YugE-like"/>
    <property type="match status" value="1"/>
</dbReference>
<reference evidence="1 2" key="1">
    <citation type="submission" date="2020-08" db="EMBL/GenBank/DDBJ databases">
        <title>Genomic Encyclopedia of Type Strains, Phase III (KMG-III): the genomes of soil and plant-associated and newly described type strains.</title>
        <authorList>
            <person name="Whitman W."/>
        </authorList>
    </citation>
    <scope>NUCLEOTIDE SEQUENCE [LARGE SCALE GENOMIC DNA]</scope>
    <source>
        <strain evidence="1 2">CECT 8356</strain>
    </source>
</reference>
<accession>A0A7W5GFA2</accession>
<evidence type="ECO:0000313" key="2">
    <source>
        <dbReference type="Proteomes" id="UP000543579"/>
    </source>
</evidence>
<proteinExistence type="predicted"/>
<dbReference type="AlphaFoldDB" id="A0A7W5GFA2"/>
<dbReference type="EMBL" id="JACHXY010000001">
    <property type="protein sequence ID" value="MBB3156987.1"/>
    <property type="molecule type" value="Genomic_DNA"/>
</dbReference>
<protein>
    <recommendedName>
        <fullName evidence="3">DUF1871 domain-containing protein</fullName>
    </recommendedName>
</protein>